<dbReference type="InterPro" id="IPR036259">
    <property type="entry name" value="MFS_trans_sf"/>
</dbReference>
<evidence type="ECO:0000313" key="9">
    <source>
        <dbReference type="EMBL" id="KAJ0401067.1"/>
    </source>
</evidence>
<feature type="transmembrane region" description="Helical" evidence="8">
    <location>
        <begin position="393"/>
        <end position="412"/>
    </location>
</feature>
<gene>
    <name evidence="9" type="ORF">P43SY_005087</name>
</gene>
<evidence type="ECO:0000256" key="1">
    <source>
        <dbReference type="ARBA" id="ARBA00004141"/>
    </source>
</evidence>
<feature type="transmembrane region" description="Helical" evidence="8">
    <location>
        <begin position="448"/>
        <end position="474"/>
    </location>
</feature>
<dbReference type="SUPFAM" id="SSF103473">
    <property type="entry name" value="MFS general substrate transporter"/>
    <property type="match status" value="1"/>
</dbReference>
<keyword evidence="4 8" id="KW-0812">Transmembrane</keyword>
<evidence type="ECO:0000256" key="3">
    <source>
        <dbReference type="ARBA" id="ARBA00022448"/>
    </source>
</evidence>
<evidence type="ECO:0000256" key="4">
    <source>
        <dbReference type="ARBA" id="ARBA00022692"/>
    </source>
</evidence>
<keyword evidence="10" id="KW-1185">Reference proteome</keyword>
<organism evidence="9 10">
    <name type="scientific">Pythium insidiosum</name>
    <name type="common">Pythiosis disease agent</name>
    <dbReference type="NCBI Taxonomy" id="114742"/>
    <lineage>
        <taxon>Eukaryota</taxon>
        <taxon>Sar</taxon>
        <taxon>Stramenopiles</taxon>
        <taxon>Oomycota</taxon>
        <taxon>Peronosporomycetes</taxon>
        <taxon>Pythiales</taxon>
        <taxon>Pythiaceae</taxon>
        <taxon>Pythium</taxon>
    </lineage>
</organism>
<feature type="transmembrane region" description="Helical" evidence="8">
    <location>
        <begin position="421"/>
        <end position="442"/>
    </location>
</feature>
<feature type="compositionally biased region" description="Acidic residues" evidence="7">
    <location>
        <begin position="51"/>
        <end position="61"/>
    </location>
</feature>
<dbReference type="GO" id="GO:0016020">
    <property type="term" value="C:membrane"/>
    <property type="evidence" value="ECO:0007669"/>
    <property type="project" value="UniProtKB-SubCell"/>
</dbReference>
<keyword evidence="5 8" id="KW-1133">Transmembrane helix</keyword>
<feature type="transmembrane region" description="Helical" evidence="8">
    <location>
        <begin position="267"/>
        <end position="289"/>
    </location>
</feature>
<dbReference type="AlphaFoldDB" id="A0AAD5M1L7"/>
<feature type="transmembrane region" description="Helical" evidence="8">
    <location>
        <begin position="553"/>
        <end position="575"/>
    </location>
</feature>
<feature type="transmembrane region" description="Helical" evidence="8">
    <location>
        <begin position="595"/>
        <end position="616"/>
    </location>
</feature>
<protein>
    <recommendedName>
        <fullName evidence="11">Transmembrane protein</fullName>
    </recommendedName>
</protein>
<proteinExistence type="inferred from homology"/>
<dbReference type="Proteomes" id="UP001209570">
    <property type="component" value="Unassembled WGS sequence"/>
</dbReference>
<evidence type="ECO:0000313" key="10">
    <source>
        <dbReference type="Proteomes" id="UP001209570"/>
    </source>
</evidence>
<dbReference type="InterPro" id="IPR039309">
    <property type="entry name" value="BT1"/>
</dbReference>
<keyword evidence="6 8" id="KW-0472">Membrane</keyword>
<feature type="transmembrane region" description="Helical" evidence="8">
    <location>
        <begin position="230"/>
        <end position="255"/>
    </location>
</feature>
<accession>A0AAD5M1L7</accession>
<sequence>MEPATWSRSSARDEQRNFPSADVTILETATASDATRSSATQSAVLGRDHDDDHDDDDDDDGVSTAYLPAASNASPASAPRLSHADAALPPLRDSQLSLKDELFPRRRSSVLQLMLSQRDLRGVLINYAAVGVVHGLLQSLVYPFLKIYLNMLDYQAASAETLVSLPWSFKLLVVLASDCFLRRRRRPLLLGGWAMCLAVSLVLVSLRSQQPYLQRGNVANRQAADAGPTYIALFFFLALGLVVSDATADAVLLDLASRRPRSERSGLLLACLTARYAAQGVVMFLVAFLCQSEGYGGSFGWGASVNGMMVAPLLAALAGLGGTWAFVRDCRSATAPAADNDGLAAFWGVLQHRSVWQLMVFVVLTRVGLSYYASTAKVVYEFWLAVDPLVDSLFNSFGALSYAAAAASLLCLRSRVSWRCLLALAVAASVVLTVVPAVFAIWNVVRSSFLVLLIDQLVVGLDAVAYLVTALAMLHTAIRDDAHSSTFIAASPRLSAAPAAVSNDWAASTFALLVSLANASAPMAVSLSQSIGAHFDGFDSDWRSDSSAVRARVFYAFLVWLVVRLLLGLGALPLLPRDPSELHHLQTHAGSHRRASIYVLAASGFVLLWSFFTAMLSVAEATACLTVAGGEGC</sequence>
<dbReference type="PANTHER" id="PTHR31585">
    <property type="entry name" value="FOLATE-BIOPTERIN TRANSPORTER 1, CHLOROPLASTIC"/>
    <property type="match status" value="1"/>
</dbReference>
<feature type="transmembrane region" description="Helical" evidence="8">
    <location>
        <begin position="188"/>
        <end position="206"/>
    </location>
</feature>
<evidence type="ECO:0000256" key="5">
    <source>
        <dbReference type="ARBA" id="ARBA00022989"/>
    </source>
</evidence>
<dbReference type="EMBL" id="JAKCXM010000138">
    <property type="protein sequence ID" value="KAJ0401067.1"/>
    <property type="molecule type" value="Genomic_DNA"/>
</dbReference>
<keyword evidence="3" id="KW-0813">Transport</keyword>
<feature type="transmembrane region" description="Helical" evidence="8">
    <location>
        <begin position="309"/>
        <end position="327"/>
    </location>
</feature>
<feature type="region of interest" description="Disordered" evidence="7">
    <location>
        <begin position="1"/>
        <end position="81"/>
    </location>
</feature>
<evidence type="ECO:0000256" key="7">
    <source>
        <dbReference type="SAM" id="MobiDB-lite"/>
    </source>
</evidence>
<evidence type="ECO:0000256" key="8">
    <source>
        <dbReference type="SAM" id="Phobius"/>
    </source>
</evidence>
<evidence type="ECO:0000256" key="6">
    <source>
        <dbReference type="ARBA" id="ARBA00023136"/>
    </source>
</evidence>
<evidence type="ECO:0008006" key="11">
    <source>
        <dbReference type="Google" id="ProtNLM"/>
    </source>
</evidence>
<feature type="transmembrane region" description="Helical" evidence="8">
    <location>
        <begin position="124"/>
        <end position="145"/>
    </location>
</feature>
<feature type="compositionally biased region" description="Low complexity" evidence="7">
    <location>
        <begin position="68"/>
        <end position="79"/>
    </location>
</feature>
<comment type="similarity">
    <text evidence="2">Belongs to the major facilitator superfamily. Folate-biopterin transporter (TC 2.A.71) family.</text>
</comment>
<comment type="caution">
    <text evidence="9">The sequence shown here is derived from an EMBL/GenBank/DDBJ whole genome shotgun (WGS) entry which is preliminary data.</text>
</comment>
<name>A0AAD5M1L7_PYTIN</name>
<reference evidence="9" key="1">
    <citation type="submission" date="2021-12" db="EMBL/GenBank/DDBJ databases">
        <title>Prjna785345.</title>
        <authorList>
            <person name="Rujirawat T."/>
            <person name="Krajaejun T."/>
        </authorList>
    </citation>
    <scope>NUCLEOTIDE SEQUENCE</scope>
    <source>
        <strain evidence="9">Pi057C3</strain>
    </source>
</reference>
<feature type="compositionally biased region" description="Low complexity" evidence="7">
    <location>
        <begin position="28"/>
        <end position="43"/>
    </location>
</feature>
<feature type="transmembrane region" description="Helical" evidence="8">
    <location>
        <begin position="165"/>
        <end position="181"/>
    </location>
</feature>
<evidence type="ECO:0000256" key="2">
    <source>
        <dbReference type="ARBA" id="ARBA00007015"/>
    </source>
</evidence>
<dbReference type="PANTHER" id="PTHR31585:SF5">
    <property type="entry name" value="RNA-BINDING S4 DOMAIN-CONTAINING PROTEIN"/>
    <property type="match status" value="1"/>
</dbReference>
<feature type="transmembrane region" description="Helical" evidence="8">
    <location>
        <begin position="355"/>
        <end position="373"/>
    </location>
</feature>
<comment type="subcellular location">
    <subcellularLocation>
        <location evidence="1">Membrane</location>
        <topology evidence="1">Multi-pass membrane protein</topology>
    </subcellularLocation>
</comment>